<dbReference type="RefSeq" id="WP_168109814.1">
    <property type="nucleotide sequence ID" value="NZ_VTOX01000011.1"/>
</dbReference>
<accession>A0A7X6I8V5</accession>
<dbReference type="Pfam" id="PF11523">
    <property type="entry name" value="DUF3223"/>
    <property type="match status" value="1"/>
</dbReference>
<evidence type="ECO:0000313" key="2">
    <source>
        <dbReference type="Proteomes" id="UP000521868"/>
    </source>
</evidence>
<dbReference type="EMBL" id="VTOX01000011">
    <property type="protein sequence ID" value="NKE68694.1"/>
    <property type="molecule type" value="Genomic_DNA"/>
</dbReference>
<comment type="caution">
    <text evidence="1">The sequence shown here is derived from an EMBL/GenBank/DDBJ whole genome shotgun (WGS) entry which is preliminary data.</text>
</comment>
<dbReference type="Proteomes" id="UP000521868">
    <property type="component" value="Unassembled WGS sequence"/>
</dbReference>
<protein>
    <submittedName>
        <fullName evidence="1">DUF3223 domain-containing protein</fullName>
    </submittedName>
</protein>
<reference evidence="1 2" key="1">
    <citation type="journal article" date="2020" name="Nature">
        <title>Bacterial chemolithoautotrophy via manganese oxidation.</title>
        <authorList>
            <person name="Yu H."/>
            <person name="Leadbetter J.R."/>
        </authorList>
    </citation>
    <scope>NUCLEOTIDE SEQUENCE [LARGE SCALE GENOMIC DNA]</scope>
    <source>
        <strain evidence="1 2">RBP-1</strain>
    </source>
</reference>
<name>A0A7X6I8V5_9BURK</name>
<dbReference type="Gene3D" id="3.10.450.40">
    <property type="match status" value="1"/>
</dbReference>
<organism evidence="1 2">
    <name type="scientific">Ramlibacter lithotrophicus</name>
    <dbReference type="NCBI Taxonomy" id="2606681"/>
    <lineage>
        <taxon>Bacteria</taxon>
        <taxon>Pseudomonadati</taxon>
        <taxon>Pseudomonadota</taxon>
        <taxon>Betaproteobacteria</taxon>
        <taxon>Burkholderiales</taxon>
        <taxon>Comamonadaceae</taxon>
        <taxon>Ramlibacter</taxon>
    </lineage>
</organism>
<dbReference type="AlphaFoldDB" id="A0A7X6I8V5"/>
<keyword evidence="2" id="KW-1185">Reference proteome</keyword>
<sequence>MTKTVSLPNGRTWRPQSAALDHFKDMLNRYADGQRVTDQQDHDDLAALLSVYDAVPGLSETKTGVGVDYFYRDLDREPRPGGVKTSCFYVMRQDGTAVDFSAIKAVRVASA</sequence>
<gene>
    <name evidence="1" type="ORF">RAMLITH_23000</name>
</gene>
<proteinExistence type="predicted"/>
<evidence type="ECO:0000313" key="1">
    <source>
        <dbReference type="EMBL" id="NKE68694.1"/>
    </source>
</evidence>